<keyword evidence="2" id="KW-1185">Reference proteome</keyword>
<sequence length="74" mass="8584">MRPDLKSNTNCYVSPRKSFPVERGWIRSAVSRCNLNSIRFSCHDVLGNWVLMIHFAFPQLPETMGVCLELTTRR</sequence>
<reference evidence="1 2" key="1">
    <citation type="submission" date="2018-02" db="EMBL/GenBank/DDBJ databases">
        <title>The genomes of Aspergillus section Nigri reveals drivers in fungal speciation.</title>
        <authorList>
            <consortium name="DOE Joint Genome Institute"/>
            <person name="Vesth T.C."/>
            <person name="Nybo J."/>
            <person name="Theobald S."/>
            <person name="Brandl J."/>
            <person name="Frisvad J.C."/>
            <person name="Nielsen K.F."/>
            <person name="Lyhne E.K."/>
            <person name="Kogle M.E."/>
            <person name="Kuo A."/>
            <person name="Riley R."/>
            <person name="Clum A."/>
            <person name="Nolan M."/>
            <person name="Lipzen A."/>
            <person name="Salamov A."/>
            <person name="Henrissat B."/>
            <person name="Wiebenga A."/>
            <person name="De vries R.P."/>
            <person name="Grigoriev I.V."/>
            <person name="Mortensen U.H."/>
            <person name="Andersen M.R."/>
            <person name="Baker S.E."/>
        </authorList>
    </citation>
    <scope>NUCLEOTIDE SEQUENCE [LARGE SCALE GENOMIC DNA]</scope>
    <source>
        <strain evidence="1 2">CBS 112811</strain>
    </source>
</reference>
<organism evidence="1 2">
    <name type="scientific">Aspergillus piperis CBS 112811</name>
    <dbReference type="NCBI Taxonomy" id="1448313"/>
    <lineage>
        <taxon>Eukaryota</taxon>
        <taxon>Fungi</taxon>
        <taxon>Dikarya</taxon>
        <taxon>Ascomycota</taxon>
        <taxon>Pezizomycotina</taxon>
        <taxon>Eurotiomycetes</taxon>
        <taxon>Eurotiomycetidae</taxon>
        <taxon>Eurotiales</taxon>
        <taxon>Aspergillaceae</taxon>
        <taxon>Aspergillus</taxon>
        <taxon>Aspergillus subgen. Circumdati</taxon>
    </lineage>
</organism>
<protein>
    <submittedName>
        <fullName evidence="1">Uncharacterized protein</fullName>
    </submittedName>
</protein>
<dbReference type="Proteomes" id="UP000249526">
    <property type="component" value="Unassembled WGS sequence"/>
</dbReference>
<accession>A0A8G1VS92</accession>
<proteinExistence type="predicted"/>
<evidence type="ECO:0000313" key="2">
    <source>
        <dbReference type="Proteomes" id="UP000249526"/>
    </source>
</evidence>
<dbReference type="RefSeq" id="XP_025520627.1">
    <property type="nucleotide sequence ID" value="XM_025665497.1"/>
</dbReference>
<dbReference type="GeneID" id="37168899"/>
<dbReference type="AlphaFoldDB" id="A0A8G1VS92"/>
<evidence type="ECO:0000313" key="1">
    <source>
        <dbReference type="EMBL" id="RAH62705.1"/>
    </source>
</evidence>
<dbReference type="EMBL" id="KZ825054">
    <property type="protein sequence ID" value="RAH62705.1"/>
    <property type="molecule type" value="Genomic_DNA"/>
</dbReference>
<gene>
    <name evidence="1" type="ORF">BO85DRAFT_5719</name>
</gene>
<name>A0A8G1VS92_9EURO</name>